<dbReference type="AlphaFoldDB" id="A0A7G2CC01"/>
<evidence type="ECO:0000313" key="2">
    <source>
        <dbReference type="EMBL" id="CAD2216975.1"/>
    </source>
</evidence>
<proteinExistence type="predicted"/>
<name>A0A7G2CC01_9TRYP</name>
<dbReference type="EMBL" id="LR877151">
    <property type="protein sequence ID" value="CAD2216975.1"/>
    <property type="molecule type" value="Genomic_DNA"/>
</dbReference>
<sequence>MNLKRNRETDTGLATSSSLNPIFSLTAPRSGILSSAVAEENLRYFEDKVDDATFELFEKAWKMVDVPSNLYWGCAAKTASPVMDVKSLMGSTVGGAAKILIPSPANIKGSFYASRVEAMTSRNYSTGGGQIVAGVDRKLANGSKLFNVFDRGMSSDSGISVSPNSVAHFTSSLKNDFDRNLYVLVDESAPVDPFFDIDYSYEKGQDDCVARFLSVDGIIRQERVEELLAKTLEFLTTTLESLLSVKVEESLVLTSSVHILSGGAAANTEAAKLSFHVHLRLRDGKAFANIRQLHTFANQLKKQLADGAEADAVLHCIEKIIDFGVYSRWRAFRLPYNVKCPFGANFSDVDAAAVDLLVEELQRKGLQPVGHDVGDVAGQVISSLSVTDEEGKRLVGKLLYKFRFLVPVLPGVTALSNAALRGYLEQHPLKHQSPNSGSTCAPPLVSNIFDLSYIQRVHSGISDPITLDPVERSEGKENDNENPFKVPLPAFPHSQRVPVVDVEIKKLLCEVFSCIAPQYAARNQTSFNSFGEVSSGLSPITADGLFVQYEEGIRSYYVIQKQNRYCLRQGRCHKATYSQLFLTFGSIKVRCYSNDCCDRCLHVAWDEVGGSKFDSSKFAEGFPKYARLSEIRDRLFPPLPPEELLRRYGTAALQ</sequence>
<feature type="region of interest" description="Disordered" evidence="1">
    <location>
        <begin position="465"/>
        <end position="487"/>
    </location>
</feature>
<organism evidence="2 3">
    <name type="scientific">Angomonas deanei</name>
    <dbReference type="NCBI Taxonomy" id="59799"/>
    <lineage>
        <taxon>Eukaryota</taxon>
        <taxon>Discoba</taxon>
        <taxon>Euglenozoa</taxon>
        <taxon>Kinetoplastea</taxon>
        <taxon>Metakinetoplastina</taxon>
        <taxon>Trypanosomatida</taxon>
        <taxon>Trypanosomatidae</taxon>
        <taxon>Strigomonadinae</taxon>
        <taxon>Angomonas</taxon>
    </lineage>
</organism>
<reference evidence="2 3" key="1">
    <citation type="submission" date="2020-08" db="EMBL/GenBank/DDBJ databases">
        <authorList>
            <person name="Newling K."/>
            <person name="Davey J."/>
            <person name="Forrester S."/>
        </authorList>
    </citation>
    <scope>NUCLEOTIDE SEQUENCE [LARGE SCALE GENOMIC DNA]</scope>
    <source>
        <strain evidence="3">Crithidia deanei Carvalho (ATCC PRA-265)</strain>
    </source>
</reference>
<dbReference type="VEuPathDB" id="TriTrypDB:ADEAN_000445300"/>
<evidence type="ECO:0000313" key="3">
    <source>
        <dbReference type="Proteomes" id="UP000515908"/>
    </source>
</evidence>
<evidence type="ECO:0000256" key="1">
    <source>
        <dbReference type="SAM" id="MobiDB-lite"/>
    </source>
</evidence>
<protein>
    <submittedName>
        <fullName evidence="2">Uncharacterized protein</fullName>
    </submittedName>
</protein>
<accession>A0A7G2CC01</accession>
<keyword evidence="3" id="KW-1185">Reference proteome</keyword>
<feature type="compositionally biased region" description="Basic and acidic residues" evidence="1">
    <location>
        <begin position="469"/>
        <end position="479"/>
    </location>
</feature>
<dbReference type="Proteomes" id="UP000515908">
    <property type="component" value="Chromosome 07"/>
</dbReference>
<gene>
    <name evidence="2" type="ORF">ADEAN_000445300</name>
</gene>